<dbReference type="Gene3D" id="3.30.360.10">
    <property type="entry name" value="Dihydrodipicolinate Reductase, domain 2"/>
    <property type="match status" value="1"/>
</dbReference>
<dbReference type="KEGG" id="dee:HQN60_06595"/>
<feature type="domain" description="Gfo/Idh/MocA-like oxidoreductase N-terminal" evidence="3">
    <location>
        <begin position="7"/>
        <end position="124"/>
    </location>
</feature>
<name>A0A6M8SMG1_9NEIS</name>
<dbReference type="GO" id="GO:0000166">
    <property type="term" value="F:nucleotide binding"/>
    <property type="evidence" value="ECO:0007669"/>
    <property type="project" value="InterPro"/>
</dbReference>
<gene>
    <name evidence="5" type="ORF">HQN60_06595</name>
</gene>
<dbReference type="AlphaFoldDB" id="A0A6M8SMG1"/>
<dbReference type="NCBIfam" id="NF008607">
    <property type="entry name" value="PRK11579.1"/>
    <property type="match status" value="1"/>
</dbReference>
<evidence type="ECO:0000313" key="5">
    <source>
        <dbReference type="EMBL" id="QKJ66392.1"/>
    </source>
</evidence>
<accession>A0A6M8SMG1</accession>
<dbReference type="InterPro" id="IPR000683">
    <property type="entry name" value="Gfo/Idh/MocA-like_OxRdtase_N"/>
</dbReference>
<dbReference type="RefSeq" id="WP_173532896.1">
    <property type="nucleotide sequence ID" value="NZ_CP054143.1"/>
</dbReference>
<reference evidence="5 6" key="1">
    <citation type="submission" date="2020-05" db="EMBL/GenBank/DDBJ databases">
        <title>Complete genome sequence of Deefgea sp. D17.</title>
        <authorList>
            <person name="Bae J.-W."/>
            <person name="Han J.E."/>
        </authorList>
    </citation>
    <scope>NUCLEOTIDE SEQUENCE [LARGE SCALE GENOMIC DNA]</scope>
    <source>
        <strain evidence="5 6">D17</strain>
    </source>
</reference>
<dbReference type="PANTHER" id="PTHR43708:SF5">
    <property type="entry name" value="CONSERVED EXPRESSED OXIDOREDUCTASE (EUROFUNG)-RELATED"/>
    <property type="match status" value="1"/>
</dbReference>
<evidence type="ECO:0000313" key="6">
    <source>
        <dbReference type="Proteomes" id="UP000504844"/>
    </source>
</evidence>
<evidence type="ECO:0000256" key="2">
    <source>
        <dbReference type="ARBA" id="ARBA00023002"/>
    </source>
</evidence>
<dbReference type="Gene3D" id="3.40.50.720">
    <property type="entry name" value="NAD(P)-binding Rossmann-like Domain"/>
    <property type="match status" value="1"/>
</dbReference>
<dbReference type="InterPro" id="IPR004104">
    <property type="entry name" value="Gfo/Idh/MocA-like_OxRdtase_C"/>
</dbReference>
<proteinExistence type="inferred from homology"/>
<evidence type="ECO:0000256" key="1">
    <source>
        <dbReference type="ARBA" id="ARBA00010928"/>
    </source>
</evidence>
<dbReference type="InterPro" id="IPR036291">
    <property type="entry name" value="NAD(P)-bd_dom_sf"/>
</dbReference>
<protein>
    <submittedName>
        <fullName evidence="5">Oxidoreductase</fullName>
    </submittedName>
</protein>
<evidence type="ECO:0000259" key="3">
    <source>
        <dbReference type="Pfam" id="PF01408"/>
    </source>
</evidence>
<dbReference type="Pfam" id="PF01408">
    <property type="entry name" value="GFO_IDH_MocA"/>
    <property type="match status" value="1"/>
</dbReference>
<dbReference type="Pfam" id="PF02894">
    <property type="entry name" value="GFO_IDH_MocA_C"/>
    <property type="match status" value="1"/>
</dbReference>
<dbReference type="InterPro" id="IPR051317">
    <property type="entry name" value="Gfo/Idh/MocA_oxidoreduct"/>
</dbReference>
<dbReference type="EMBL" id="CP054143">
    <property type="protein sequence ID" value="QKJ66392.1"/>
    <property type="molecule type" value="Genomic_DNA"/>
</dbReference>
<dbReference type="Proteomes" id="UP000504844">
    <property type="component" value="Chromosome"/>
</dbReference>
<keyword evidence="6" id="KW-1185">Reference proteome</keyword>
<dbReference type="SUPFAM" id="SSF51735">
    <property type="entry name" value="NAD(P)-binding Rossmann-fold domains"/>
    <property type="match status" value="1"/>
</dbReference>
<sequence length="348" mass="37721">MPKTKTLRVGLIGYGYAGKTFHAPLINATPGLSLVAIASSRPADVLADWPDIVVKTEPDRLLAHPGLDLVVIAAPNDAHYPLARAAIAAGKHVVIDKPFTLNVREAEDLAVRAEQAGLLLSVFHNRRWDNDFIALSETLHSGVLGDVVEFTSRFDRYRPEVKARWREANIAGAGLWYDLGPHLIDQTLQLFGMPNAVTADLALRRSGALAVDDFHVILHYPKMRAILAASTLVSGGTPRFLVQGTEGAWSVNGLDAQETWLKAGLLPEHAAWGDDPRQAQHFQSQNDQISTKALPLPAGNYAAYYAGIRDALLGLGENPVTAAQARNVMRIIDLAIQSDAQGCRVMVL</sequence>
<comment type="similarity">
    <text evidence="1">Belongs to the Gfo/Idh/MocA family.</text>
</comment>
<feature type="domain" description="Gfo/Idh/MocA-like oxidoreductase C-terminal" evidence="4">
    <location>
        <begin position="138"/>
        <end position="346"/>
    </location>
</feature>
<dbReference type="GO" id="GO:0016491">
    <property type="term" value="F:oxidoreductase activity"/>
    <property type="evidence" value="ECO:0007669"/>
    <property type="project" value="UniProtKB-KW"/>
</dbReference>
<dbReference type="PANTHER" id="PTHR43708">
    <property type="entry name" value="CONSERVED EXPRESSED OXIDOREDUCTASE (EUROFUNG)"/>
    <property type="match status" value="1"/>
</dbReference>
<organism evidence="5 6">
    <name type="scientific">Deefgea piscis</name>
    <dbReference type="NCBI Taxonomy" id="2739061"/>
    <lineage>
        <taxon>Bacteria</taxon>
        <taxon>Pseudomonadati</taxon>
        <taxon>Pseudomonadota</taxon>
        <taxon>Betaproteobacteria</taxon>
        <taxon>Neisseriales</taxon>
        <taxon>Chitinibacteraceae</taxon>
        <taxon>Deefgea</taxon>
    </lineage>
</organism>
<evidence type="ECO:0000259" key="4">
    <source>
        <dbReference type="Pfam" id="PF02894"/>
    </source>
</evidence>
<keyword evidence="2" id="KW-0560">Oxidoreductase</keyword>